<keyword evidence="5 11" id="KW-0732">Signal</keyword>
<comment type="subcellular location">
    <subcellularLocation>
        <location evidence="2">Endomembrane system</location>
    </subcellularLocation>
</comment>
<dbReference type="EMBL" id="KN832883">
    <property type="protein sequence ID" value="KIM96794.1"/>
    <property type="molecule type" value="Genomic_DNA"/>
</dbReference>
<dbReference type="GO" id="GO:0012505">
    <property type="term" value="C:endomembrane system"/>
    <property type="evidence" value="ECO:0007669"/>
    <property type="project" value="UniProtKB-SubCell"/>
</dbReference>
<keyword evidence="6 12" id="KW-0378">Hydrolase</keyword>
<evidence type="ECO:0000256" key="6">
    <source>
        <dbReference type="ARBA" id="ARBA00022801"/>
    </source>
</evidence>
<dbReference type="OrthoDB" id="9984024at2759"/>
<keyword evidence="13" id="KW-1185">Reference proteome</keyword>
<evidence type="ECO:0000256" key="9">
    <source>
        <dbReference type="ARBA" id="ARBA00023295"/>
    </source>
</evidence>
<gene>
    <name evidence="12" type="ORF">OIDMADRAFT_182937</name>
</gene>
<reference evidence="12 13" key="1">
    <citation type="submission" date="2014-04" db="EMBL/GenBank/DDBJ databases">
        <authorList>
            <consortium name="DOE Joint Genome Institute"/>
            <person name="Kuo A."/>
            <person name="Martino E."/>
            <person name="Perotto S."/>
            <person name="Kohler A."/>
            <person name="Nagy L.G."/>
            <person name="Floudas D."/>
            <person name="Copeland A."/>
            <person name="Barry K.W."/>
            <person name="Cichocki N."/>
            <person name="Veneault-Fourrey C."/>
            <person name="LaButti K."/>
            <person name="Lindquist E.A."/>
            <person name="Lipzen A."/>
            <person name="Lundell T."/>
            <person name="Morin E."/>
            <person name="Murat C."/>
            <person name="Sun H."/>
            <person name="Tunlid A."/>
            <person name="Henrissat B."/>
            <person name="Grigoriev I.V."/>
            <person name="Hibbett D.S."/>
            <person name="Martin F."/>
            <person name="Nordberg H.P."/>
            <person name="Cantor M.N."/>
            <person name="Hua S.X."/>
        </authorList>
    </citation>
    <scope>NUCLEOTIDE SEQUENCE [LARGE SCALE GENOMIC DNA]</scope>
    <source>
        <strain evidence="12 13">Zn</strain>
    </source>
</reference>
<evidence type="ECO:0000256" key="4">
    <source>
        <dbReference type="ARBA" id="ARBA00012350"/>
    </source>
</evidence>
<evidence type="ECO:0000256" key="10">
    <source>
        <dbReference type="SAM" id="Phobius"/>
    </source>
</evidence>
<dbReference type="GO" id="GO:0009272">
    <property type="term" value="P:fungal-type cell wall biogenesis"/>
    <property type="evidence" value="ECO:0007669"/>
    <property type="project" value="TreeGrafter"/>
</dbReference>
<feature type="chain" id="PRO_5002177989" description="mannan endo-1,6-alpha-mannosidase" evidence="11">
    <location>
        <begin position="22"/>
        <end position="517"/>
    </location>
</feature>
<proteinExistence type="inferred from homology"/>
<evidence type="ECO:0000256" key="11">
    <source>
        <dbReference type="SAM" id="SignalP"/>
    </source>
</evidence>
<dbReference type="GO" id="GO:0016052">
    <property type="term" value="P:carbohydrate catabolic process"/>
    <property type="evidence" value="ECO:0007669"/>
    <property type="project" value="InterPro"/>
</dbReference>
<reference evidence="13" key="2">
    <citation type="submission" date="2015-01" db="EMBL/GenBank/DDBJ databases">
        <title>Evolutionary Origins and Diversification of the Mycorrhizal Mutualists.</title>
        <authorList>
            <consortium name="DOE Joint Genome Institute"/>
            <consortium name="Mycorrhizal Genomics Consortium"/>
            <person name="Kohler A."/>
            <person name="Kuo A."/>
            <person name="Nagy L.G."/>
            <person name="Floudas D."/>
            <person name="Copeland A."/>
            <person name="Barry K.W."/>
            <person name="Cichocki N."/>
            <person name="Veneault-Fourrey C."/>
            <person name="LaButti K."/>
            <person name="Lindquist E.A."/>
            <person name="Lipzen A."/>
            <person name="Lundell T."/>
            <person name="Morin E."/>
            <person name="Murat C."/>
            <person name="Riley R."/>
            <person name="Ohm R."/>
            <person name="Sun H."/>
            <person name="Tunlid A."/>
            <person name="Henrissat B."/>
            <person name="Grigoriev I.V."/>
            <person name="Hibbett D.S."/>
            <person name="Martin F."/>
        </authorList>
    </citation>
    <scope>NUCLEOTIDE SEQUENCE [LARGE SCALE GENOMIC DNA]</scope>
    <source>
        <strain evidence="13">Zn</strain>
    </source>
</reference>
<evidence type="ECO:0000256" key="5">
    <source>
        <dbReference type="ARBA" id="ARBA00022729"/>
    </source>
</evidence>
<dbReference type="PANTHER" id="PTHR12145:SF36">
    <property type="entry name" value="MANNAN ENDO-1,6-ALPHA-MANNOSIDASE DCW1"/>
    <property type="match status" value="1"/>
</dbReference>
<evidence type="ECO:0000256" key="1">
    <source>
        <dbReference type="ARBA" id="ARBA00001452"/>
    </source>
</evidence>
<dbReference type="SUPFAM" id="SSF48208">
    <property type="entry name" value="Six-hairpin glycosidases"/>
    <property type="match status" value="1"/>
</dbReference>
<dbReference type="PANTHER" id="PTHR12145">
    <property type="entry name" value="MANNAN ENDO-1,6-ALPHA-MANNOSIDASE DCW1"/>
    <property type="match status" value="1"/>
</dbReference>
<keyword evidence="9" id="KW-0326">Glycosidase</keyword>
<evidence type="ECO:0000256" key="7">
    <source>
        <dbReference type="ARBA" id="ARBA00023136"/>
    </source>
</evidence>
<dbReference type="PIRSF" id="PIRSF016302">
    <property type="entry name" value="Man_a_manosd"/>
    <property type="match status" value="1"/>
</dbReference>
<sequence length="517" mass="56224">MARFHTTLSALCLFLVRATISITVNLDDLASVKSAASTITQDMMAYITTQPPYLLPYPPYFWWSSGAMFGTLIDYWMATGDSTYNNATSESILAQIGSDSDFMPLDQSFDMGNDDQAFWALTALTAAESNFQTPPKGSPSWLALAQAVFNEQISRWDNSTCGGGIHWQVYLSGGYSLKNSIANGALFQIATRLARYTQDDLYSNWAIKLWDWMWAIGLIDNENYTVYDSTDSSNNCTTLGKGLWSYNAGTMLVGAAIMFNITSDETWKNRTTHILNTAIFDYIPNGIMTEGCEVYGTGEHHCNYDQVNYKGFLSRWMAMTAQMAPFTEPTILPLLRSSATAAMEQCCGTDPNFSGNTACGRRWTMNSTWDGTSGPGQQLSALEVLIGTIIKSQPVPLTNSTGGTSVSDPTAGVNTSNDVPGSIVIPPTNSDRAGAWFVTAIILASSAAACYLMSAAVFETVSAKSDSNVPAVEPKEPSHRLSKVPAIDITNKTESSSTELGVKMTDLITFDRMHDSS</sequence>
<dbReference type="Proteomes" id="UP000054321">
    <property type="component" value="Unassembled WGS sequence"/>
</dbReference>
<dbReference type="EC" id="3.2.1.101" evidence="4"/>
<evidence type="ECO:0000256" key="8">
    <source>
        <dbReference type="ARBA" id="ARBA00023180"/>
    </source>
</evidence>
<dbReference type="GO" id="GO:0008496">
    <property type="term" value="F:mannan endo-1,6-alpha-mannosidase activity"/>
    <property type="evidence" value="ECO:0007669"/>
    <property type="project" value="UniProtKB-EC"/>
</dbReference>
<dbReference type="AlphaFoldDB" id="A0A0C3H069"/>
<comment type="similarity">
    <text evidence="3">Belongs to the glycosyl hydrolase 76 family.</text>
</comment>
<keyword evidence="7 10" id="KW-0472">Membrane</keyword>
<feature type="transmembrane region" description="Helical" evidence="10">
    <location>
        <begin position="435"/>
        <end position="458"/>
    </location>
</feature>
<name>A0A0C3H069_OIDMZ</name>
<keyword evidence="10" id="KW-0812">Transmembrane</keyword>
<organism evidence="12 13">
    <name type="scientific">Oidiodendron maius (strain Zn)</name>
    <dbReference type="NCBI Taxonomy" id="913774"/>
    <lineage>
        <taxon>Eukaryota</taxon>
        <taxon>Fungi</taxon>
        <taxon>Dikarya</taxon>
        <taxon>Ascomycota</taxon>
        <taxon>Pezizomycotina</taxon>
        <taxon>Leotiomycetes</taxon>
        <taxon>Leotiomycetes incertae sedis</taxon>
        <taxon>Myxotrichaceae</taxon>
        <taxon>Oidiodendron</taxon>
    </lineage>
</organism>
<evidence type="ECO:0000313" key="13">
    <source>
        <dbReference type="Proteomes" id="UP000054321"/>
    </source>
</evidence>
<feature type="signal peptide" evidence="11">
    <location>
        <begin position="1"/>
        <end position="21"/>
    </location>
</feature>
<dbReference type="HOGENOM" id="CLU_025694_1_2_1"/>
<dbReference type="Pfam" id="PF03663">
    <property type="entry name" value="Glyco_hydro_76"/>
    <property type="match status" value="1"/>
</dbReference>
<dbReference type="FunFam" id="1.50.10.20:FF:000006">
    <property type="entry name" value="Mannan endo-1,6-alpha-mannosidase"/>
    <property type="match status" value="1"/>
</dbReference>
<comment type="catalytic activity">
    <reaction evidence="1">
        <text>Random hydrolysis of (1-&gt;6)-alpha-D-mannosidic linkages in unbranched (1-&gt;6)-mannans.</text>
        <dbReference type="EC" id="3.2.1.101"/>
    </reaction>
</comment>
<accession>A0A0C3H069</accession>
<dbReference type="Gene3D" id="1.50.10.20">
    <property type="match status" value="1"/>
</dbReference>
<keyword evidence="8" id="KW-0325">Glycoprotein</keyword>
<dbReference type="InterPro" id="IPR008928">
    <property type="entry name" value="6-hairpin_glycosidase_sf"/>
</dbReference>
<dbReference type="InterPro" id="IPR005198">
    <property type="entry name" value="Glyco_hydro_76"/>
</dbReference>
<dbReference type="InterPro" id="IPR014480">
    <property type="entry name" value="Mannan-1_6-alpha_mannosidase"/>
</dbReference>
<protein>
    <recommendedName>
        <fullName evidence="4">mannan endo-1,6-alpha-mannosidase</fullName>
        <ecNumber evidence="4">3.2.1.101</ecNumber>
    </recommendedName>
</protein>
<keyword evidence="10" id="KW-1133">Transmembrane helix</keyword>
<evidence type="ECO:0000256" key="3">
    <source>
        <dbReference type="ARBA" id="ARBA00009699"/>
    </source>
</evidence>
<evidence type="ECO:0000256" key="2">
    <source>
        <dbReference type="ARBA" id="ARBA00004308"/>
    </source>
</evidence>
<dbReference type="InParanoid" id="A0A0C3H069"/>
<evidence type="ECO:0000313" key="12">
    <source>
        <dbReference type="EMBL" id="KIM96794.1"/>
    </source>
</evidence>